<evidence type="ECO:0000256" key="2">
    <source>
        <dbReference type="ARBA" id="ARBA00022729"/>
    </source>
</evidence>
<evidence type="ECO:0000256" key="1">
    <source>
        <dbReference type="ARBA" id="ARBA00004442"/>
    </source>
</evidence>
<evidence type="ECO:0000259" key="5">
    <source>
        <dbReference type="Pfam" id="PF07980"/>
    </source>
</evidence>
<reference evidence="7" key="1">
    <citation type="submission" date="2016-10" db="EMBL/GenBank/DDBJ databases">
        <title>Sequence of Gallionella enrichment culture.</title>
        <authorList>
            <person name="Poehlein A."/>
            <person name="Muehling M."/>
            <person name="Daniel R."/>
        </authorList>
    </citation>
    <scope>NUCLEOTIDE SEQUENCE</scope>
</reference>
<sequence>MKKNFVYLLSLLIVLVGVGISCNKNTLNVSPVSSVSDDAVFNSTDPGLLTSYVNDIYGGLPHGCDWSTLALSTDEAHDINEGWSGTGPIVQSQLTNSNLGGFSYNSNMPEYWHFDWQNEYAFIRATNLFFSKINASPVDTATKNKLKGEVFFLRAYLYHNLVCFYGGVPLITKAYTLTDSFSVARDTYANCIQFISDNCDSAAKYLPLMQGQVGRATKGAALTLKSRALLYAASDLYNGGNSTVSDPFASYAHPELVRYTSFTASDRQARWQKAKDAAKAVIDLGIYSLYKPNPASGDEATANYDNLFLQSSTPEDIFIKYFTTSFKANWNSYGKTDANYSPTLFNSPNGFWGWGVNTPTQQFVDEYEMKDGSTFSWSNASEAAAPYVNRDPRFYATVLYDGAYWRARSTDIAPFEPTGKIQTGYQTVDGSGTTVGGWDTKDNYTKVNTWNAGKTGYYQRKLLDPTVDPVKTMQSAPWRYMRYTEVLLNYAEACIGLGLAGGANADAEARTYINSVRARAFMPAISTSGAALMASLQHERKIELAFEELRYFDIRRWMICDPAIYGDKAGYSNVKAINITYPYVSGTTYVLGTTYGTGTPTYTVTQLSTRSWDKKSYFVPITLDEMNKNPKLIQNPGY</sequence>
<dbReference type="SUPFAM" id="SSF48452">
    <property type="entry name" value="TPR-like"/>
    <property type="match status" value="1"/>
</dbReference>
<evidence type="ECO:0000256" key="4">
    <source>
        <dbReference type="ARBA" id="ARBA00023237"/>
    </source>
</evidence>
<name>A0A1J5SP39_9ZZZZ</name>
<dbReference type="GO" id="GO:0009279">
    <property type="term" value="C:cell outer membrane"/>
    <property type="evidence" value="ECO:0007669"/>
    <property type="project" value="UniProtKB-SubCell"/>
</dbReference>
<feature type="domain" description="RagB/SusD" evidence="5">
    <location>
        <begin position="316"/>
        <end position="638"/>
    </location>
</feature>
<evidence type="ECO:0000313" key="7">
    <source>
        <dbReference type="EMBL" id="OIR03436.1"/>
    </source>
</evidence>
<comment type="caution">
    <text evidence="7">The sequence shown here is derived from an EMBL/GenBank/DDBJ whole genome shotgun (WGS) entry which is preliminary data.</text>
</comment>
<evidence type="ECO:0000256" key="3">
    <source>
        <dbReference type="ARBA" id="ARBA00023136"/>
    </source>
</evidence>
<dbReference type="InterPro" id="IPR011990">
    <property type="entry name" value="TPR-like_helical_dom_sf"/>
</dbReference>
<accession>A0A1J5SP39</accession>
<proteinExistence type="predicted"/>
<dbReference type="Pfam" id="PF07980">
    <property type="entry name" value="SusD_RagB"/>
    <property type="match status" value="1"/>
</dbReference>
<evidence type="ECO:0000259" key="6">
    <source>
        <dbReference type="Pfam" id="PF14322"/>
    </source>
</evidence>
<comment type="subcellular location">
    <subcellularLocation>
        <location evidence="1">Cell outer membrane</location>
    </subcellularLocation>
</comment>
<dbReference type="InterPro" id="IPR033985">
    <property type="entry name" value="SusD-like_N"/>
</dbReference>
<dbReference type="Pfam" id="PF14322">
    <property type="entry name" value="SusD-like_3"/>
    <property type="match status" value="1"/>
</dbReference>
<keyword evidence="3" id="KW-0472">Membrane</keyword>
<keyword evidence="2" id="KW-0732">Signal</keyword>
<gene>
    <name evidence="7" type="ORF">GALL_145080</name>
</gene>
<dbReference type="PROSITE" id="PS51257">
    <property type="entry name" value="PROKAR_LIPOPROTEIN"/>
    <property type="match status" value="1"/>
</dbReference>
<organism evidence="7">
    <name type="scientific">mine drainage metagenome</name>
    <dbReference type="NCBI Taxonomy" id="410659"/>
    <lineage>
        <taxon>unclassified sequences</taxon>
        <taxon>metagenomes</taxon>
        <taxon>ecological metagenomes</taxon>
    </lineage>
</organism>
<protein>
    <submittedName>
        <fullName evidence="7">SusD family protein</fullName>
    </submittedName>
</protein>
<dbReference type="AlphaFoldDB" id="A0A1J5SP39"/>
<dbReference type="Gene3D" id="1.25.40.390">
    <property type="match status" value="1"/>
</dbReference>
<dbReference type="InterPro" id="IPR012944">
    <property type="entry name" value="SusD_RagB_dom"/>
</dbReference>
<dbReference type="EMBL" id="MLJW01000066">
    <property type="protein sequence ID" value="OIR03436.1"/>
    <property type="molecule type" value="Genomic_DNA"/>
</dbReference>
<feature type="domain" description="SusD-like N-terminal" evidence="6">
    <location>
        <begin position="110"/>
        <end position="228"/>
    </location>
</feature>
<keyword evidence="4" id="KW-0998">Cell outer membrane</keyword>